<evidence type="ECO:0000313" key="2">
    <source>
        <dbReference type="EMBL" id="KAF6754558.1"/>
    </source>
</evidence>
<protein>
    <recommendedName>
        <fullName evidence="4">Extracellular membrane protein CFEM domain-containing protein</fullName>
    </recommendedName>
</protein>
<keyword evidence="3" id="KW-1185">Reference proteome</keyword>
<keyword evidence="1" id="KW-0732">Signal</keyword>
<organism evidence="2 3">
    <name type="scientific">Ephemerocybe angulata</name>
    <dbReference type="NCBI Taxonomy" id="980116"/>
    <lineage>
        <taxon>Eukaryota</taxon>
        <taxon>Fungi</taxon>
        <taxon>Dikarya</taxon>
        <taxon>Basidiomycota</taxon>
        <taxon>Agaricomycotina</taxon>
        <taxon>Agaricomycetes</taxon>
        <taxon>Agaricomycetidae</taxon>
        <taxon>Agaricales</taxon>
        <taxon>Agaricineae</taxon>
        <taxon>Psathyrellaceae</taxon>
        <taxon>Ephemerocybe</taxon>
    </lineage>
</organism>
<name>A0A8H6HWL3_9AGAR</name>
<dbReference type="AlphaFoldDB" id="A0A8H6HWL3"/>
<sequence length="164" mass="16938">MVNISTLALSFLSLATILAPVLSQDLDFPPSCQAQCPAAINVIMSCHGIGDTTCLCKQRVQDAAQKCQDCVVVDMEDPDENFLSQLTDDVLSLNCSPGRVKNPAPKSKSATQTSTTFSSLTTTAKTTVTAAPLPKNGAASSAIGISAKAIIALAAPFLGVHLSS</sequence>
<feature type="signal peptide" evidence="1">
    <location>
        <begin position="1"/>
        <end position="23"/>
    </location>
</feature>
<evidence type="ECO:0000256" key="1">
    <source>
        <dbReference type="SAM" id="SignalP"/>
    </source>
</evidence>
<dbReference type="Proteomes" id="UP000521943">
    <property type="component" value="Unassembled WGS sequence"/>
</dbReference>
<feature type="chain" id="PRO_5034347297" description="Extracellular membrane protein CFEM domain-containing protein" evidence="1">
    <location>
        <begin position="24"/>
        <end position="164"/>
    </location>
</feature>
<evidence type="ECO:0008006" key="4">
    <source>
        <dbReference type="Google" id="ProtNLM"/>
    </source>
</evidence>
<comment type="caution">
    <text evidence="2">The sequence shown here is derived from an EMBL/GenBank/DDBJ whole genome shotgun (WGS) entry which is preliminary data.</text>
</comment>
<dbReference type="EMBL" id="JACGCI010000034">
    <property type="protein sequence ID" value="KAF6754558.1"/>
    <property type="molecule type" value="Genomic_DNA"/>
</dbReference>
<reference evidence="2 3" key="1">
    <citation type="submission" date="2020-07" db="EMBL/GenBank/DDBJ databases">
        <title>Comparative genomics of pyrophilous fungi reveals a link between fire events and developmental genes.</title>
        <authorList>
            <consortium name="DOE Joint Genome Institute"/>
            <person name="Steindorff A.S."/>
            <person name="Carver A."/>
            <person name="Calhoun S."/>
            <person name="Stillman K."/>
            <person name="Liu H."/>
            <person name="Lipzen A."/>
            <person name="Pangilinan J."/>
            <person name="Labutti K."/>
            <person name="Bruns T.D."/>
            <person name="Grigoriev I.V."/>
        </authorList>
    </citation>
    <scope>NUCLEOTIDE SEQUENCE [LARGE SCALE GENOMIC DNA]</scope>
    <source>
        <strain evidence="2 3">CBS 144469</strain>
    </source>
</reference>
<evidence type="ECO:0000313" key="3">
    <source>
        <dbReference type="Proteomes" id="UP000521943"/>
    </source>
</evidence>
<gene>
    <name evidence="2" type="ORF">DFP72DRAFT_899404</name>
</gene>
<proteinExistence type="predicted"/>
<accession>A0A8H6HWL3</accession>
<dbReference type="OrthoDB" id="10393471at2759"/>